<dbReference type="RefSeq" id="WP_386763730.1">
    <property type="nucleotide sequence ID" value="NZ_JBHSTI010000002.1"/>
</dbReference>
<sequence>MTVSADPRLVPLAEDDWRARAAAHAERVDSWTAPRLERAQRGEKHPVDDFLFTYYPTRPGQLRRWHPGLGIALLGGGELGSDAAYTTVEIDGAPAATVDPRHFARRRDGLAWVEGLVRSSADRPARLGCFGLHEWAMVYGLEQEEVRHESWALRLTPDEIRDVVDDNGLRCTHFDAFRFFTPDAVPLNELAPTRETQPGLDQPGCLHATMDLYKWAAKYDALVGSDLVADCFALAREARRLDMEAAPYDLAALGYAPVRVETPEGRAEYVRRQRELMDLSAPLRSRLARALASGLAAVDATA</sequence>
<dbReference type="Proteomes" id="UP001596138">
    <property type="component" value="Unassembled WGS sequence"/>
</dbReference>
<gene>
    <name evidence="1" type="ORF">ACFQGU_02295</name>
</gene>
<accession>A0ABW1SXU4</accession>
<evidence type="ECO:0000313" key="2">
    <source>
        <dbReference type="Proteomes" id="UP001596138"/>
    </source>
</evidence>
<keyword evidence="2" id="KW-1185">Reference proteome</keyword>
<dbReference type="EMBL" id="JBHSTI010000002">
    <property type="protein sequence ID" value="MFC6236693.1"/>
    <property type="molecule type" value="Genomic_DNA"/>
</dbReference>
<protein>
    <submittedName>
        <fullName evidence="1">3-methyladenine DNA glycosylase</fullName>
    </submittedName>
</protein>
<reference evidence="2" key="1">
    <citation type="journal article" date="2019" name="Int. J. Syst. Evol. Microbiol.">
        <title>The Global Catalogue of Microorganisms (GCM) 10K type strain sequencing project: providing services to taxonomists for standard genome sequencing and annotation.</title>
        <authorList>
            <consortium name="The Broad Institute Genomics Platform"/>
            <consortium name="The Broad Institute Genome Sequencing Center for Infectious Disease"/>
            <person name="Wu L."/>
            <person name="Ma J."/>
        </authorList>
    </citation>
    <scope>NUCLEOTIDE SEQUENCE [LARGE SCALE GENOMIC DNA]</scope>
    <source>
        <strain evidence="2">CGMCC 4.7317</strain>
    </source>
</reference>
<comment type="caution">
    <text evidence="1">The sequence shown here is derived from an EMBL/GenBank/DDBJ whole genome shotgun (WGS) entry which is preliminary data.</text>
</comment>
<evidence type="ECO:0000313" key="1">
    <source>
        <dbReference type="EMBL" id="MFC6236693.1"/>
    </source>
</evidence>
<proteinExistence type="predicted"/>
<organism evidence="1 2">
    <name type="scientific">Longivirga aurantiaca</name>
    <dbReference type="NCBI Taxonomy" id="1837743"/>
    <lineage>
        <taxon>Bacteria</taxon>
        <taxon>Bacillati</taxon>
        <taxon>Actinomycetota</taxon>
        <taxon>Actinomycetes</taxon>
        <taxon>Sporichthyales</taxon>
        <taxon>Sporichthyaceae</taxon>
        <taxon>Longivirga</taxon>
    </lineage>
</organism>
<name>A0ABW1SXU4_9ACTN</name>